<feature type="transmembrane region" description="Helical" evidence="7">
    <location>
        <begin position="12"/>
        <end position="39"/>
    </location>
</feature>
<evidence type="ECO:0000256" key="7">
    <source>
        <dbReference type="SAM" id="Phobius"/>
    </source>
</evidence>
<proteinExistence type="inferred from homology"/>
<comment type="cofactor">
    <cofactor evidence="1 6">
        <name>heme</name>
        <dbReference type="ChEBI" id="CHEBI:30413"/>
    </cofactor>
</comment>
<dbReference type="InterPro" id="IPR050121">
    <property type="entry name" value="Cytochrome_P450_monoxygenase"/>
</dbReference>
<dbReference type="PANTHER" id="PTHR24305:SF166">
    <property type="entry name" value="CYTOCHROME P450 12A4, MITOCHONDRIAL-RELATED"/>
    <property type="match status" value="1"/>
</dbReference>
<evidence type="ECO:0000256" key="6">
    <source>
        <dbReference type="PIRSR" id="PIRSR602403-1"/>
    </source>
</evidence>
<evidence type="ECO:0000256" key="2">
    <source>
        <dbReference type="ARBA" id="ARBA00010617"/>
    </source>
</evidence>
<gene>
    <name evidence="8" type="primary">SPOSA6832_03754</name>
</gene>
<name>A0A0D6EQ85_SPOSA</name>
<keyword evidence="3 6" id="KW-0479">Metal-binding</keyword>
<organism evidence="8 9">
    <name type="scientific">Sporidiobolus salmonicolor</name>
    <name type="common">Yeast-like fungus</name>
    <name type="synonym">Sporobolomyces salmonicolor</name>
    <dbReference type="NCBI Taxonomy" id="5005"/>
    <lineage>
        <taxon>Eukaryota</taxon>
        <taxon>Fungi</taxon>
        <taxon>Dikarya</taxon>
        <taxon>Basidiomycota</taxon>
        <taxon>Pucciniomycotina</taxon>
        <taxon>Microbotryomycetes</taxon>
        <taxon>Sporidiobolales</taxon>
        <taxon>Sporidiobolaceae</taxon>
        <taxon>Sporobolomyces</taxon>
    </lineage>
</organism>
<dbReference type="CDD" id="cd11069">
    <property type="entry name" value="CYP_FUM15-like"/>
    <property type="match status" value="1"/>
</dbReference>
<dbReference type="InterPro" id="IPR002403">
    <property type="entry name" value="Cyt_P450_E_grp-IV"/>
</dbReference>
<evidence type="ECO:0000256" key="1">
    <source>
        <dbReference type="ARBA" id="ARBA00001971"/>
    </source>
</evidence>
<keyword evidence="7" id="KW-0472">Membrane</keyword>
<dbReference type="GO" id="GO:0020037">
    <property type="term" value="F:heme binding"/>
    <property type="evidence" value="ECO:0007669"/>
    <property type="project" value="InterPro"/>
</dbReference>
<dbReference type="GO" id="GO:0016705">
    <property type="term" value="F:oxidoreductase activity, acting on paired donors, with incorporation or reduction of molecular oxygen"/>
    <property type="evidence" value="ECO:0007669"/>
    <property type="project" value="InterPro"/>
</dbReference>
<dbReference type="InterPro" id="IPR001128">
    <property type="entry name" value="Cyt_P450"/>
</dbReference>
<dbReference type="GO" id="GO:0004497">
    <property type="term" value="F:monooxygenase activity"/>
    <property type="evidence" value="ECO:0007669"/>
    <property type="project" value="InterPro"/>
</dbReference>
<dbReference type="AlphaFoldDB" id="A0A0D6EQ85"/>
<dbReference type="OrthoDB" id="1470350at2759"/>
<dbReference type="SUPFAM" id="SSF48264">
    <property type="entry name" value="Cytochrome P450"/>
    <property type="match status" value="1"/>
</dbReference>
<dbReference type="Gene3D" id="1.10.630.10">
    <property type="entry name" value="Cytochrome P450"/>
    <property type="match status" value="1"/>
</dbReference>
<accession>A0A0D6EQ85</accession>
<reference evidence="9" key="1">
    <citation type="submission" date="2015-02" db="EMBL/GenBank/DDBJ databases">
        <authorList>
            <person name="Gon?alves P."/>
        </authorList>
    </citation>
    <scope>NUCLEOTIDE SEQUENCE [LARGE SCALE GENOMIC DNA]</scope>
</reference>
<keyword evidence="7" id="KW-0812">Transmembrane</keyword>
<evidence type="ECO:0000256" key="4">
    <source>
        <dbReference type="ARBA" id="ARBA00023002"/>
    </source>
</evidence>
<dbReference type="GO" id="GO:0005506">
    <property type="term" value="F:iron ion binding"/>
    <property type="evidence" value="ECO:0007669"/>
    <property type="project" value="InterPro"/>
</dbReference>
<keyword evidence="4" id="KW-0560">Oxidoreductase</keyword>
<evidence type="ECO:0000256" key="5">
    <source>
        <dbReference type="ARBA" id="ARBA00023004"/>
    </source>
</evidence>
<evidence type="ECO:0000256" key="3">
    <source>
        <dbReference type="ARBA" id="ARBA00022723"/>
    </source>
</evidence>
<feature type="binding site" description="axial binding residue" evidence="6">
    <location>
        <position position="527"/>
    </location>
    <ligand>
        <name>heme</name>
        <dbReference type="ChEBI" id="CHEBI:30413"/>
    </ligand>
    <ligandPart>
        <name>Fe</name>
        <dbReference type="ChEBI" id="CHEBI:18248"/>
    </ligandPart>
</feature>
<keyword evidence="9" id="KW-1185">Reference proteome</keyword>
<sequence>MDRLFALFSYALAHLSYSLAVLLLAAVVCTALYLAYWIFVAPRYSSIRDVPGPKRDSLLWGNMARIFADPPGKTHKAWMDEFGGAARYGGHFGNQRLVLYDSTALNHVLLSNAYDYPKPEEVRGDLAMILGKGVLFAEGEDHRRQRRILQPAFSPSAVKALTPVFFEHAYQLRDIWSNLIQTSAEDDAAFASKEAARVYRDSKPDGEVAIEVLAWLSRLTLDIIGVAGFGYQFNALSRSSNALASVFSGMFSPRASAAGKRQTPARFFLQRTLSQLIRALPVLNIAKWIPNQRIQDVRKGFETLESESRKIIENKQGEVEKDGLESVRGSKDLIALLLKSAEKDAKTRMTPEELRGQLTTFVLAGSETTSTALTWTLHALSRFPEKQQKLRDEIRAARKRAEAEGRDELESDELAALPYLDAVAREVLRLESPVTATVRHAARADLIPLSKPLRSASSPTKTISHIPVEPGQVIFIPIAAVNRSKEVFGDDADEFRPERWLEGEREIEGGVGVWAHILSFLAGPRSCIGYKFAILSVLIDAFAFALRDADMGVERRSQIVTRPLIVGEETMGNRMPLRVWMAPRGEDDA</sequence>
<dbReference type="PRINTS" id="PR00465">
    <property type="entry name" value="EP450IV"/>
</dbReference>
<evidence type="ECO:0000313" key="9">
    <source>
        <dbReference type="Proteomes" id="UP000243876"/>
    </source>
</evidence>
<dbReference type="Pfam" id="PF00067">
    <property type="entry name" value="p450"/>
    <property type="match status" value="1"/>
</dbReference>
<evidence type="ECO:0000313" key="8">
    <source>
        <dbReference type="EMBL" id="CEQ41993.1"/>
    </source>
</evidence>
<comment type="similarity">
    <text evidence="2">Belongs to the cytochrome P450 family.</text>
</comment>
<keyword evidence="6" id="KW-0349">Heme</keyword>
<keyword evidence="5 6" id="KW-0408">Iron</keyword>
<protein>
    <submittedName>
        <fullName evidence="8">SPOSA6832_03754-mRNA-1:cds</fullName>
    </submittedName>
</protein>
<keyword evidence="7" id="KW-1133">Transmembrane helix</keyword>
<dbReference type="PANTHER" id="PTHR24305">
    <property type="entry name" value="CYTOCHROME P450"/>
    <property type="match status" value="1"/>
</dbReference>
<dbReference type="InterPro" id="IPR036396">
    <property type="entry name" value="Cyt_P450_sf"/>
</dbReference>
<dbReference type="EMBL" id="CENE01000019">
    <property type="protein sequence ID" value="CEQ41993.1"/>
    <property type="molecule type" value="Genomic_DNA"/>
</dbReference>
<dbReference type="Proteomes" id="UP000243876">
    <property type="component" value="Unassembled WGS sequence"/>
</dbReference>
<dbReference type="PRINTS" id="PR00385">
    <property type="entry name" value="P450"/>
</dbReference>